<evidence type="ECO:0000256" key="3">
    <source>
        <dbReference type="ARBA" id="ARBA00022452"/>
    </source>
</evidence>
<dbReference type="Pfam" id="PF07715">
    <property type="entry name" value="Plug"/>
    <property type="match status" value="1"/>
</dbReference>
<comment type="caution">
    <text evidence="15">The sequence shown here is derived from an EMBL/GenBank/DDBJ whole genome shotgun (WGS) entry which is preliminary data.</text>
</comment>
<dbReference type="Gene3D" id="2.170.130.10">
    <property type="entry name" value="TonB-dependent receptor, plug domain"/>
    <property type="match status" value="1"/>
</dbReference>
<dbReference type="RefSeq" id="WP_317168172.1">
    <property type="nucleotide sequence ID" value="NZ_JACIJO010000001.1"/>
</dbReference>
<accession>A0A841MK36</accession>
<keyword evidence="8 15" id="KW-0675">Receptor</keyword>
<dbReference type="InterPro" id="IPR012910">
    <property type="entry name" value="Plug_dom"/>
</dbReference>
<organism evidence="15 16">
    <name type="scientific">Algoriphagus iocasae</name>
    <dbReference type="NCBI Taxonomy" id="1836499"/>
    <lineage>
        <taxon>Bacteria</taxon>
        <taxon>Pseudomonadati</taxon>
        <taxon>Bacteroidota</taxon>
        <taxon>Cytophagia</taxon>
        <taxon>Cytophagales</taxon>
        <taxon>Cyclobacteriaceae</taxon>
        <taxon>Algoriphagus</taxon>
    </lineage>
</organism>
<dbReference type="GO" id="GO:0015344">
    <property type="term" value="F:siderophore uptake transmembrane transporter activity"/>
    <property type="evidence" value="ECO:0007669"/>
    <property type="project" value="TreeGrafter"/>
</dbReference>
<evidence type="ECO:0000256" key="6">
    <source>
        <dbReference type="ARBA" id="ARBA00023077"/>
    </source>
</evidence>
<dbReference type="InterPro" id="IPR039426">
    <property type="entry name" value="TonB-dep_rcpt-like"/>
</dbReference>
<evidence type="ECO:0000313" key="15">
    <source>
        <dbReference type="EMBL" id="MBB6325837.1"/>
    </source>
</evidence>
<keyword evidence="5 12" id="KW-0732">Signal</keyword>
<keyword evidence="9 10" id="KW-0998">Cell outer membrane</keyword>
<feature type="signal peptide" evidence="12">
    <location>
        <begin position="1"/>
        <end position="19"/>
    </location>
</feature>
<gene>
    <name evidence="15" type="ORF">FHS59_001452</name>
</gene>
<evidence type="ECO:0000256" key="11">
    <source>
        <dbReference type="RuleBase" id="RU003357"/>
    </source>
</evidence>
<comment type="similarity">
    <text evidence="10 11">Belongs to the TonB-dependent receptor family.</text>
</comment>
<evidence type="ECO:0000256" key="2">
    <source>
        <dbReference type="ARBA" id="ARBA00022448"/>
    </source>
</evidence>
<dbReference type="InterPro" id="IPR036942">
    <property type="entry name" value="Beta-barrel_TonB_sf"/>
</dbReference>
<comment type="subcellular location">
    <subcellularLocation>
        <location evidence="1 10">Cell outer membrane</location>
        <topology evidence="1 10">Multi-pass membrane protein</topology>
    </subcellularLocation>
</comment>
<keyword evidence="6 11" id="KW-0798">TonB box</keyword>
<dbReference type="PANTHER" id="PTHR30069">
    <property type="entry name" value="TONB-DEPENDENT OUTER MEMBRANE RECEPTOR"/>
    <property type="match status" value="1"/>
</dbReference>
<proteinExistence type="inferred from homology"/>
<evidence type="ECO:0000313" key="16">
    <source>
        <dbReference type="Proteomes" id="UP000588604"/>
    </source>
</evidence>
<evidence type="ECO:0000256" key="4">
    <source>
        <dbReference type="ARBA" id="ARBA00022692"/>
    </source>
</evidence>
<sequence>MIRLSLLLSALFLTGMAAAIPSKKTDLPAVNHSMASNRFALIHLFQSDTTPKIQELEEVVVIDQAEMIRREESNAIELVKQDFIRENRSGSLMKSLERIPGISMIGIGSGASKPLIRGLGFNQVMVVENGLKHEGQQWGTDHGLEVDQFAADQIQIIKGPASFKYGSDAIGGVIDIREKLAPTEDGFGGSVELGTRSNNGWLGGSANVFYRKNNWFAEGRLTVADYGDFRVPTDSVFVYDFGVALHEGQVRNSAGQELDFSTRVGFLGKNFRNTLGVSRVSTKAGFFANAHGLEPRQVDTELHDRSSRDILLPFQEVTHTKVINKASYAAGNNFLQLDLGYQRNDRKEWSQYVNHGYMPAIFPSEFPYPSTQERAFDKEVFSINLKDELFLDRHELGFGASGEYQHNDIGGWGFLIPAFQQYSYGFFAIDKFKLAPLWQLTAALRFDHSQIHVEEYQDWFPSVEDASQAIEEDYLYRAEEFQRKFNSLVWSVGVNYKPGDLIFKANLGTSFRMPIAKELAANGVNYHYFRYERGNAGLDPERSLQLDLGGEWKKEKWLLSFSPFVNYFSNYIYLNPTAQMDVLYGAGNQVFNYTQAEVLRYGAEMSVMHQLNSKWSFELLGEYVYSEQMSGDKQGFTLPFSPPPSGIINATYKPLAEGFFKNPYFAVDFRATARQENIVPPEKVTSGYQLVNLRAGTAIILFGQEVQADFQVQNLFNTRYLNHTSFYRLINLPEAGRNISVSLSYEF</sequence>
<dbReference type="GO" id="GO:0009279">
    <property type="term" value="C:cell outer membrane"/>
    <property type="evidence" value="ECO:0007669"/>
    <property type="project" value="UniProtKB-SubCell"/>
</dbReference>
<dbReference type="InterPro" id="IPR000531">
    <property type="entry name" value="Beta-barrel_TonB"/>
</dbReference>
<keyword evidence="2 10" id="KW-0813">Transport</keyword>
<dbReference type="CDD" id="cd01347">
    <property type="entry name" value="ligand_gated_channel"/>
    <property type="match status" value="1"/>
</dbReference>
<dbReference type="SUPFAM" id="SSF56935">
    <property type="entry name" value="Porins"/>
    <property type="match status" value="1"/>
</dbReference>
<dbReference type="EMBL" id="JACIJO010000001">
    <property type="protein sequence ID" value="MBB6325837.1"/>
    <property type="molecule type" value="Genomic_DNA"/>
</dbReference>
<evidence type="ECO:0000256" key="8">
    <source>
        <dbReference type="ARBA" id="ARBA00023170"/>
    </source>
</evidence>
<keyword evidence="4 10" id="KW-0812">Transmembrane</keyword>
<evidence type="ECO:0000256" key="1">
    <source>
        <dbReference type="ARBA" id="ARBA00004571"/>
    </source>
</evidence>
<evidence type="ECO:0000256" key="7">
    <source>
        <dbReference type="ARBA" id="ARBA00023136"/>
    </source>
</evidence>
<dbReference type="PANTHER" id="PTHR30069:SF29">
    <property type="entry name" value="HEMOGLOBIN AND HEMOGLOBIN-HAPTOGLOBIN-BINDING PROTEIN 1-RELATED"/>
    <property type="match status" value="1"/>
</dbReference>
<keyword evidence="16" id="KW-1185">Reference proteome</keyword>
<dbReference type="InterPro" id="IPR037066">
    <property type="entry name" value="Plug_dom_sf"/>
</dbReference>
<evidence type="ECO:0000256" key="10">
    <source>
        <dbReference type="PROSITE-ProRule" id="PRU01360"/>
    </source>
</evidence>
<dbReference type="Proteomes" id="UP000588604">
    <property type="component" value="Unassembled WGS sequence"/>
</dbReference>
<feature type="domain" description="TonB-dependent receptor plug" evidence="14">
    <location>
        <begin position="70"/>
        <end position="173"/>
    </location>
</feature>
<dbReference type="Gene3D" id="2.40.170.20">
    <property type="entry name" value="TonB-dependent receptor, beta-barrel domain"/>
    <property type="match status" value="1"/>
</dbReference>
<reference evidence="15 16" key="1">
    <citation type="submission" date="2020-08" db="EMBL/GenBank/DDBJ databases">
        <title>Genomic Encyclopedia of Type Strains, Phase IV (KMG-IV): sequencing the most valuable type-strain genomes for metagenomic binning, comparative biology and taxonomic classification.</title>
        <authorList>
            <person name="Goeker M."/>
        </authorList>
    </citation>
    <scope>NUCLEOTIDE SEQUENCE [LARGE SCALE GENOMIC DNA]</scope>
    <source>
        <strain evidence="15 16">DSM 102044</strain>
    </source>
</reference>
<feature type="domain" description="TonB-dependent receptor-like beta-barrel" evidence="13">
    <location>
        <begin position="328"/>
        <end position="715"/>
    </location>
</feature>
<feature type="chain" id="PRO_5032385457" evidence="12">
    <location>
        <begin position="20"/>
        <end position="747"/>
    </location>
</feature>
<dbReference type="Pfam" id="PF00593">
    <property type="entry name" value="TonB_dep_Rec_b-barrel"/>
    <property type="match status" value="1"/>
</dbReference>
<evidence type="ECO:0000256" key="5">
    <source>
        <dbReference type="ARBA" id="ARBA00022729"/>
    </source>
</evidence>
<evidence type="ECO:0000256" key="9">
    <source>
        <dbReference type="ARBA" id="ARBA00023237"/>
    </source>
</evidence>
<evidence type="ECO:0000259" key="13">
    <source>
        <dbReference type="Pfam" id="PF00593"/>
    </source>
</evidence>
<evidence type="ECO:0000256" key="12">
    <source>
        <dbReference type="SAM" id="SignalP"/>
    </source>
</evidence>
<evidence type="ECO:0000259" key="14">
    <source>
        <dbReference type="Pfam" id="PF07715"/>
    </source>
</evidence>
<protein>
    <submittedName>
        <fullName evidence="15">Iron complex outermembrane receptor protein</fullName>
    </submittedName>
</protein>
<keyword evidence="7 10" id="KW-0472">Membrane</keyword>
<dbReference type="GO" id="GO:0044718">
    <property type="term" value="P:siderophore transmembrane transport"/>
    <property type="evidence" value="ECO:0007669"/>
    <property type="project" value="TreeGrafter"/>
</dbReference>
<dbReference type="PROSITE" id="PS52016">
    <property type="entry name" value="TONB_DEPENDENT_REC_3"/>
    <property type="match status" value="1"/>
</dbReference>
<name>A0A841MK36_9BACT</name>
<dbReference type="AlphaFoldDB" id="A0A841MK36"/>
<keyword evidence="3 10" id="KW-1134">Transmembrane beta strand</keyword>